<dbReference type="SUPFAM" id="SSF53649">
    <property type="entry name" value="Alkaline phosphatase-like"/>
    <property type="match status" value="1"/>
</dbReference>
<comment type="caution">
    <text evidence="1">The sequence shown here is derived from an EMBL/GenBank/DDBJ whole genome shotgun (WGS) entry which is preliminary data.</text>
</comment>
<reference evidence="2" key="1">
    <citation type="journal article" date="2019" name="Int. J. Syst. Evol. Microbiol.">
        <title>The Global Catalogue of Microorganisms (GCM) 10K type strain sequencing project: providing services to taxonomists for standard genome sequencing and annotation.</title>
        <authorList>
            <consortium name="The Broad Institute Genomics Platform"/>
            <consortium name="The Broad Institute Genome Sequencing Center for Infectious Disease"/>
            <person name="Wu L."/>
            <person name="Ma J."/>
        </authorList>
    </citation>
    <scope>NUCLEOTIDE SEQUENCE [LARGE SCALE GENOMIC DNA]</scope>
    <source>
        <strain evidence="2">JCM 17738</strain>
    </source>
</reference>
<sequence length="137" mass="14839">MAGMPGVSAVWTRAGDRYTRVSPVRYDRMTNPGEKAWFVQHAQELVDTEAAAYGPEVIATLVDDTTYSVAGDHGGIQRRSQQIPIVFAGADLSRTDLQAPVRSVDVMPMLLKHMGIAVDPGLDGVGYTLPTRPSRGR</sequence>
<evidence type="ECO:0000313" key="2">
    <source>
        <dbReference type="Proteomes" id="UP001500390"/>
    </source>
</evidence>
<evidence type="ECO:0000313" key="1">
    <source>
        <dbReference type="EMBL" id="GAA4397391.1"/>
    </source>
</evidence>
<accession>A0ABP8JXX5</accession>
<gene>
    <name evidence="1" type="ORF">GCM10023153_21240</name>
</gene>
<organism evidence="1 2">
    <name type="scientific">Ornithinibacter aureus</name>
    <dbReference type="NCBI Taxonomy" id="622664"/>
    <lineage>
        <taxon>Bacteria</taxon>
        <taxon>Bacillati</taxon>
        <taxon>Actinomycetota</taxon>
        <taxon>Actinomycetes</taxon>
        <taxon>Micrococcales</taxon>
        <taxon>Intrasporangiaceae</taxon>
        <taxon>Ornithinibacter</taxon>
    </lineage>
</organism>
<protein>
    <submittedName>
        <fullName evidence="1">Uncharacterized protein</fullName>
    </submittedName>
</protein>
<dbReference type="Proteomes" id="UP001500390">
    <property type="component" value="Unassembled WGS sequence"/>
</dbReference>
<name>A0ABP8JXX5_9MICO</name>
<keyword evidence="2" id="KW-1185">Reference proteome</keyword>
<proteinExistence type="predicted"/>
<dbReference type="EMBL" id="BAABFX010000028">
    <property type="protein sequence ID" value="GAA4397391.1"/>
    <property type="molecule type" value="Genomic_DNA"/>
</dbReference>
<dbReference type="InterPro" id="IPR017850">
    <property type="entry name" value="Alkaline_phosphatase_core_sf"/>
</dbReference>
<dbReference type="Gene3D" id="3.40.720.10">
    <property type="entry name" value="Alkaline Phosphatase, subunit A"/>
    <property type="match status" value="1"/>
</dbReference>